<feature type="short sequence motif" description="GXGXXG" evidence="9">
    <location>
        <begin position="332"/>
        <end position="337"/>
    </location>
</feature>
<dbReference type="Proteomes" id="UP000282106">
    <property type="component" value="Unassembled WGS sequence"/>
</dbReference>
<evidence type="ECO:0000256" key="7">
    <source>
        <dbReference type="ARBA" id="ARBA00023098"/>
    </source>
</evidence>
<feature type="domain" description="PNPLA" evidence="11">
    <location>
        <begin position="328"/>
        <end position="488"/>
    </location>
</feature>
<keyword evidence="6" id="KW-1133">Transmembrane helix</keyword>
<dbReference type="Gene3D" id="2.60.120.10">
    <property type="entry name" value="Jelly Rolls"/>
    <property type="match status" value="1"/>
</dbReference>
<dbReference type="SUPFAM" id="SSF52151">
    <property type="entry name" value="FabD/lysophospholipase-like"/>
    <property type="match status" value="1"/>
</dbReference>
<evidence type="ECO:0000313" key="12">
    <source>
        <dbReference type="EMBL" id="ROH91742.1"/>
    </source>
</evidence>
<evidence type="ECO:0000256" key="4">
    <source>
        <dbReference type="ARBA" id="ARBA00022801"/>
    </source>
</evidence>
<keyword evidence="5 9" id="KW-0442">Lipid degradation</keyword>
<name>A0A3N0VGC5_9GAMM</name>
<dbReference type="PROSITE" id="PS01237">
    <property type="entry name" value="UPF0028"/>
    <property type="match status" value="1"/>
</dbReference>
<dbReference type="PANTHER" id="PTHR14226:SF29">
    <property type="entry name" value="NEUROPATHY TARGET ESTERASE SWS"/>
    <property type="match status" value="1"/>
</dbReference>
<dbReference type="InterPro" id="IPR018490">
    <property type="entry name" value="cNMP-bd_dom_sf"/>
</dbReference>
<dbReference type="Gene3D" id="3.40.1090.10">
    <property type="entry name" value="Cytosolic phospholipase A2 catalytic domain"/>
    <property type="match status" value="1"/>
</dbReference>
<dbReference type="PROSITE" id="PS50042">
    <property type="entry name" value="CNMP_BINDING_3"/>
    <property type="match status" value="1"/>
</dbReference>
<evidence type="ECO:0000256" key="3">
    <source>
        <dbReference type="ARBA" id="ARBA00022692"/>
    </source>
</evidence>
<gene>
    <name evidence="12" type="ORF">ED208_04980</name>
</gene>
<feature type="domain" description="Cyclic nucleotide-binding" evidence="10">
    <location>
        <begin position="17"/>
        <end position="119"/>
    </location>
</feature>
<dbReference type="PANTHER" id="PTHR14226">
    <property type="entry name" value="NEUROPATHY TARGET ESTERASE/SWISS CHEESE D.MELANOGASTER"/>
    <property type="match status" value="1"/>
</dbReference>
<evidence type="ECO:0000256" key="8">
    <source>
        <dbReference type="ARBA" id="ARBA00023136"/>
    </source>
</evidence>
<evidence type="ECO:0000256" key="6">
    <source>
        <dbReference type="ARBA" id="ARBA00022989"/>
    </source>
</evidence>
<keyword evidence="8" id="KW-0472">Membrane</keyword>
<dbReference type="InterPro" id="IPR056556">
    <property type="entry name" value="NTE1_P-loop_dom"/>
</dbReference>
<dbReference type="SUPFAM" id="SSF51206">
    <property type="entry name" value="cAMP-binding domain-like"/>
    <property type="match status" value="1"/>
</dbReference>
<dbReference type="AlphaFoldDB" id="A0A3N0VGC5"/>
<dbReference type="InParanoid" id="A0A3N0VGC5"/>
<dbReference type="PROSITE" id="PS51635">
    <property type="entry name" value="PNPLA"/>
    <property type="match status" value="1"/>
</dbReference>
<dbReference type="SMART" id="SM00100">
    <property type="entry name" value="cNMP"/>
    <property type="match status" value="1"/>
</dbReference>
<dbReference type="GO" id="GO:0046470">
    <property type="term" value="P:phosphatidylcholine metabolic process"/>
    <property type="evidence" value="ECO:0007669"/>
    <property type="project" value="InterPro"/>
</dbReference>
<evidence type="ECO:0000256" key="1">
    <source>
        <dbReference type="ARBA" id="ARBA00004370"/>
    </source>
</evidence>
<dbReference type="GO" id="GO:0016020">
    <property type="term" value="C:membrane"/>
    <property type="evidence" value="ECO:0007669"/>
    <property type="project" value="UniProtKB-SubCell"/>
</dbReference>
<feature type="active site" description="Proton acceptor" evidence="9">
    <location>
        <position position="475"/>
    </location>
</feature>
<accession>A0A3N0VGC5</accession>
<dbReference type="InterPro" id="IPR001423">
    <property type="entry name" value="LysoPLipase_patatin_CS"/>
</dbReference>
<dbReference type="GO" id="GO:0016042">
    <property type="term" value="P:lipid catabolic process"/>
    <property type="evidence" value="ECO:0007669"/>
    <property type="project" value="UniProtKB-UniRule"/>
</dbReference>
<dbReference type="InterPro" id="IPR050301">
    <property type="entry name" value="NTE"/>
</dbReference>
<dbReference type="EMBL" id="RJVO01000002">
    <property type="protein sequence ID" value="ROH91742.1"/>
    <property type="molecule type" value="Genomic_DNA"/>
</dbReference>
<evidence type="ECO:0000256" key="2">
    <source>
        <dbReference type="ARBA" id="ARBA00006636"/>
    </source>
</evidence>
<organism evidence="12 13">
    <name type="scientific">Stagnimonas aquatica</name>
    <dbReference type="NCBI Taxonomy" id="2689987"/>
    <lineage>
        <taxon>Bacteria</taxon>
        <taxon>Pseudomonadati</taxon>
        <taxon>Pseudomonadota</taxon>
        <taxon>Gammaproteobacteria</taxon>
        <taxon>Nevskiales</taxon>
        <taxon>Nevskiaceae</taxon>
        <taxon>Stagnimonas</taxon>
    </lineage>
</organism>
<keyword evidence="4 9" id="KW-0378">Hydrolase</keyword>
<feature type="short sequence motif" description="DGA/G" evidence="9">
    <location>
        <begin position="475"/>
        <end position="477"/>
    </location>
</feature>
<keyword evidence="13" id="KW-1185">Reference proteome</keyword>
<dbReference type="CDD" id="cd00038">
    <property type="entry name" value="CAP_ED"/>
    <property type="match status" value="1"/>
</dbReference>
<comment type="caution">
    <text evidence="12">The sequence shown here is derived from an EMBL/GenBank/DDBJ whole genome shotgun (WGS) entry which is preliminary data.</text>
</comment>
<keyword evidence="3" id="KW-0812">Transmembrane</keyword>
<dbReference type="CDD" id="cd07205">
    <property type="entry name" value="Pat_PNPLA6_PNPLA7_NTE1_like"/>
    <property type="match status" value="1"/>
</dbReference>
<evidence type="ECO:0000256" key="5">
    <source>
        <dbReference type="ARBA" id="ARBA00022963"/>
    </source>
</evidence>
<proteinExistence type="inferred from homology"/>
<dbReference type="InterPro" id="IPR016035">
    <property type="entry name" value="Acyl_Trfase/lysoPLipase"/>
</dbReference>
<dbReference type="InterPro" id="IPR000595">
    <property type="entry name" value="cNMP-bd_dom"/>
</dbReference>
<sequence>MPTDRRSAASLLAQTKPFRGLPAEVIEAFAERCQLRLLHTGEALFRQGDSVAALYVVGVGRLRAYGNRAGSEQALGEIGALETIGEIVMLAGERHTATVRAVRDSAILCLDREALMTLLRQYPEALLQLSQVVVGRLLDRLRNPDPGPPGPRTLCLLPATPGVDVRALGAQLQACYGQLGRVCLLDAATVDAALGAGIAHSRFDDATNNARLVRWLSALESDYSYLIYLADDQPGPWARRCMRQADRILVLADESSGSARPTPMLRLLAETDVEAVIAVALRLERSALAGSDPLGWCQAAGAETHYFLHDAQSVPALARSLVGQAVGFVLGGGGARGFAHLGLLRAARELGIPIDLIGGTSMGAFIGALHAEGRSVEEITELMRETFVQRNFLNDYMLPRVALLRTRKFRQRLGSIFGERRLEQLATPFFCVSTSLTRGVAVVHESGRLRDWVGTSMAVPGIAPPMVWNEELLADGAVVNSLPADVMRQFGRGAVIACDVSSDTALRAEGVSGPDFDALFHWTGLSPRPGLFDILLRSATLSSAGSSRGQAAHADCLIRMPTAGVGLFQWKALDRLLDSAYRHALVELEAFKPRLPPLARG</sequence>
<protein>
    <submittedName>
        <fullName evidence="12">Cyclic nucleotide-binding protein</fullName>
    </submittedName>
</protein>
<dbReference type="Pfam" id="PF00027">
    <property type="entry name" value="cNMP_binding"/>
    <property type="match status" value="1"/>
</dbReference>
<evidence type="ECO:0000259" key="11">
    <source>
        <dbReference type="PROSITE" id="PS51635"/>
    </source>
</evidence>
<keyword evidence="7 9" id="KW-0443">Lipid metabolism</keyword>
<comment type="subcellular location">
    <subcellularLocation>
        <location evidence="1">Membrane</location>
    </subcellularLocation>
</comment>
<evidence type="ECO:0000259" key="10">
    <source>
        <dbReference type="PROSITE" id="PS50042"/>
    </source>
</evidence>
<dbReference type="Pfam" id="PF24179">
    <property type="entry name" value="NTE_Ploop"/>
    <property type="match status" value="1"/>
</dbReference>
<reference evidence="12 13" key="1">
    <citation type="submission" date="2018-10" db="EMBL/GenBank/DDBJ databases">
        <authorList>
            <person name="Chen W.-M."/>
        </authorList>
    </citation>
    <scope>NUCLEOTIDE SEQUENCE [LARGE SCALE GENOMIC DNA]</scope>
    <source>
        <strain evidence="12 13">THS-13</strain>
    </source>
</reference>
<comment type="similarity">
    <text evidence="2">Belongs to the NTE family.</text>
</comment>
<dbReference type="InterPro" id="IPR014710">
    <property type="entry name" value="RmlC-like_jellyroll"/>
</dbReference>
<dbReference type="Pfam" id="PF01734">
    <property type="entry name" value="Patatin"/>
    <property type="match status" value="1"/>
</dbReference>
<evidence type="ECO:0000313" key="13">
    <source>
        <dbReference type="Proteomes" id="UP000282106"/>
    </source>
</evidence>
<dbReference type="GO" id="GO:0004622">
    <property type="term" value="F:phosphatidylcholine lysophospholipase activity"/>
    <property type="evidence" value="ECO:0007669"/>
    <property type="project" value="InterPro"/>
</dbReference>
<feature type="short sequence motif" description="GXSXG" evidence="9">
    <location>
        <begin position="359"/>
        <end position="363"/>
    </location>
</feature>
<feature type="active site" description="Nucleophile" evidence="9">
    <location>
        <position position="361"/>
    </location>
</feature>
<dbReference type="InterPro" id="IPR002641">
    <property type="entry name" value="PNPLA_dom"/>
</dbReference>
<dbReference type="RefSeq" id="WP_123210786.1">
    <property type="nucleotide sequence ID" value="NZ_RJVO01000002.1"/>
</dbReference>
<evidence type="ECO:0000256" key="9">
    <source>
        <dbReference type="PROSITE-ProRule" id="PRU01161"/>
    </source>
</evidence>